<accession>A0A841BGR0</accession>
<evidence type="ECO:0000313" key="3">
    <source>
        <dbReference type="Proteomes" id="UP000580861"/>
    </source>
</evidence>
<dbReference type="EMBL" id="JACHMX010000001">
    <property type="protein sequence ID" value="MBB5858200.1"/>
    <property type="molecule type" value="Genomic_DNA"/>
</dbReference>
<reference evidence="2 3" key="1">
    <citation type="submission" date="2020-08" db="EMBL/GenBank/DDBJ databases">
        <title>Sequencing the genomes of 1000 actinobacteria strains.</title>
        <authorList>
            <person name="Klenk H.-P."/>
        </authorList>
    </citation>
    <scope>NUCLEOTIDE SEQUENCE [LARGE SCALE GENOMIC DNA]</scope>
    <source>
        <strain evidence="2 3">DSM 45272</strain>
    </source>
</reference>
<protein>
    <submittedName>
        <fullName evidence="2">Uncharacterized protein</fullName>
    </submittedName>
</protein>
<proteinExistence type="predicted"/>
<sequence length="250" mass="28460">MSWFRRRPHRSPVAPESPFRPAAAPPRSEGDPENWTHPLRWRTGAWDQPDLVYAKSHASERYQGWDLYVPNLELVQCGEVTKPAMFFKVGYSEIEDWANAVEPQQINWNWYRTKGEVPYVVIDLHILFVNGNGTAIGVGGAGQVTNTTADAVRHAHQLRSRTLLDPANPAHRQAIEAWVAAPPPDVLFFVEENFRATTYVTSKWRDKRIALEKLAEATNKLDEDGIVPGGFREACAFVKRDLPPVSWWYQ</sequence>
<evidence type="ECO:0000256" key="1">
    <source>
        <dbReference type="SAM" id="MobiDB-lite"/>
    </source>
</evidence>
<comment type="caution">
    <text evidence="2">The sequence shown here is derived from an EMBL/GenBank/DDBJ whole genome shotgun (WGS) entry which is preliminary data.</text>
</comment>
<name>A0A841BGR0_9PSEU</name>
<evidence type="ECO:0000313" key="2">
    <source>
        <dbReference type="EMBL" id="MBB5858200.1"/>
    </source>
</evidence>
<feature type="compositionally biased region" description="Basic residues" evidence="1">
    <location>
        <begin position="1"/>
        <end position="10"/>
    </location>
</feature>
<gene>
    <name evidence="2" type="ORF">HDA45_008287</name>
</gene>
<feature type="region of interest" description="Disordered" evidence="1">
    <location>
        <begin position="1"/>
        <end position="36"/>
    </location>
</feature>
<feature type="compositionally biased region" description="Low complexity" evidence="1">
    <location>
        <begin position="14"/>
        <end position="27"/>
    </location>
</feature>
<dbReference type="RefSeq" id="WP_184904936.1">
    <property type="nucleotide sequence ID" value="NZ_JACHMX010000001.1"/>
</dbReference>
<organism evidence="2 3">
    <name type="scientific">Amycolatopsis umgeniensis</name>
    <dbReference type="NCBI Taxonomy" id="336628"/>
    <lineage>
        <taxon>Bacteria</taxon>
        <taxon>Bacillati</taxon>
        <taxon>Actinomycetota</taxon>
        <taxon>Actinomycetes</taxon>
        <taxon>Pseudonocardiales</taxon>
        <taxon>Pseudonocardiaceae</taxon>
        <taxon>Amycolatopsis</taxon>
    </lineage>
</organism>
<dbReference type="Proteomes" id="UP000580861">
    <property type="component" value="Unassembled WGS sequence"/>
</dbReference>
<keyword evidence="3" id="KW-1185">Reference proteome</keyword>
<dbReference type="AlphaFoldDB" id="A0A841BGR0"/>